<dbReference type="EMBL" id="JABWRS010000002">
    <property type="protein sequence ID" value="MBC3474912.1"/>
    <property type="molecule type" value="Genomic_DNA"/>
</dbReference>
<comment type="caution">
    <text evidence="1">The sequence shown here is derived from an EMBL/GenBank/DDBJ whole genome shotgun (WGS) entry which is preliminary data.</text>
</comment>
<reference evidence="1 2" key="1">
    <citation type="journal article" date="2020" name="Microorganisms">
        <title>Reliable Identification of Environmental Pseudomonas Isolates Using the rpoD Gene.</title>
        <authorList>
            <consortium name="The Broad Institute Genome Sequencing Platform"/>
            <person name="Girard L."/>
            <person name="Lood C."/>
            <person name="Rokni-Zadeh H."/>
            <person name="van Noort V."/>
            <person name="Lavigne R."/>
            <person name="De Mot R."/>
        </authorList>
    </citation>
    <scope>NUCLEOTIDE SEQUENCE [LARGE SCALE GENOMIC DNA]</scope>
    <source>
        <strain evidence="1 2">RW7P2</strain>
    </source>
</reference>
<evidence type="ECO:0000313" key="1">
    <source>
        <dbReference type="EMBL" id="MBC3474912.1"/>
    </source>
</evidence>
<accession>A0ABR6V3K0</accession>
<dbReference type="Proteomes" id="UP000628086">
    <property type="component" value="Unassembled WGS sequence"/>
</dbReference>
<evidence type="ECO:0000313" key="2">
    <source>
        <dbReference type="Proteomes" id="UP000628086"/>
    </source>
</evidence>
<keyword evidence="2" id="KW-1185">Reference proteome</keyword>
<organism evidence="1 2">
    <name type="scientific">Pseudomonas taiwanensis</name>
    <dbReference type="NCBI Taxonomy" id="470150"/>
    <lineage>
        <taxon>Bacteria</taxon>
        <taxon>Pseudomonadati</taxon>
        <taxon>Pseudomonadota</taxon>
        <taxon>Gammaproteobacteria</taxon>
        <taxon>Pseudomonadales</taxon>
        <taxon>Pseudomonadaceae</taxon>
        <taxon>Pseudomonas</taxon>
    </lineage>
</organism>
<dbReference type="NCBIfam" id="NF033447">
    <property type="entry name" value="BrxE_fam"/>
    <property type="match status" value="1"/>
</dbReference>
<sequence length="169" mass="18310">MPPMIKDAKIIAELRVLIGYLGEQQPAWWPSQFYSPNAAAFLGPVFARSTALAQYQGVTAAAARKHEEHIGEGRSFHLFRLPEIFEQSAASVFADKPSEASIRVTVTSRDQALARLAELAGQVASATEGPVVVGDLRDGLGDSLKSCAALYLDAFNKGIQCFPYLREAQ</sequence>
<protein>
    <submittedName>
        <fullName evidence="1">BrxE family protein</fullName>
    </submittedName>
</protein>
<proteinExistence type="predicted"/>
<gene>
    <name evidence="1" type="ORF">HU747_04790</name>
</gene>
<dbReference type="Pfam" id="PF26412">
    <property type="entry name" value="BrxE"/>
    <property type="match status" value="1"/>
</dbReference>
<dbReference type="InterPro" id="IPR058690">
    <property type="entry name" value="BrxE"/>
</dbReference>
<name>A0ABR6V3K0_9PSED</name>